<evidence type="ECO:0000313" key="2">
    <source>
        <dbReference type="Proteomes" id="UP000530514"/>
    </source>
</evidence>
<dbReference type="AlphaFoldDB" id="A0A7W1X7T9"/>
<dbReference type="EMBL" id="JACEIP010000002">
    <property type="protein sequence ID" value="MBA4541640.1"/>
    <property type="molecule type" value="Genomic_DNA"/>
</dbReference>
<protein>
    <submittedName>
        <fullName evidence="1">Uncharacterized protein</fullName>
    </submittedName>
</protein>
<evidence type="ECO:0000313" key="1">
    <source>
        <dbReference type="EMBL" id="MBA4541640.1"/>
    </source>
</evidence>
<gene>
    <name evidence="1" type="ORF">H1164_01800</name>
</gene>
<comment type="caution">
    <text evidence="1">The sequence shown here is derived from an EMBL/GenBank/DDBJ whole genome shotgun (WGS) entry which is preliminary data.</text>
</comment>
<proteinExistence type="predicted"/>
<name>A0A7W1X7T9_9BACL</name>
<keyword evidence="2" id="KW-1185">Reference proteome</keyword>
<accession>A0A7W1X7T9</accession>
<sequence length="68" mass="7537">MPFLIKLNNISSSGQLNMAPVNLLLNQESFQKNNISSNNLGDLVLSLMNGPIFDQDFMDTPISQIKIV</sequence>
<reference evidence="1 2" key="1">
    <citation type="submission" date="2020-07" db="EMBL/GenBank/DDBJ databases">
        <authorList>
            <person name="Feng H."/>
        </authorList>
    </citation>
    <scope>NUCLEOTIDE SEQUENCE [LARGE SCALE GENOMIC DNA]</scope>
    <source>
        <strain evidence="2">s-11</strain>
    </source>
</reference>
<dbReference type="RefSeq" id="WP_033101068.1">
    <property type="nucleotide sequence ID" value="NZ_JACEIP010000002.1"/>
</dbReference>
<dbReference type="Proteomes" id="UP000530514">
    <property type="component" value="Unassembled WGS sequence"/>
</dbReference>
<organism evidence="1 2">
    <name type="scientific">Thermoactinomyces daqus</name>
    <dbReference type="NCBI Taxonomy" id="1329516"/>
    <lineage>
        <taxon>Bacteria</taxon>
        <taxon>Bacillati</taxon>
        <taxon>Bacillota</taxon>
        <taxon>Bacilli</taxon>
        <taxon>Bacillales</taxon>
        <taxon>Thermoactinomycetaceae</taxon>
        <taxon>Thermoactinomyces</taxon>
    </lineage>
</organism>